<dbReference type="EMBL" id="JAUJYO010000005">
    <property type="protein sequence ID" value="KAK1316977.1"/>
    <property type="molecule type" value="Genomic_DNA"/>
</dbReference>
<reference evidence="4" key="1">
    <citation type="journal article" date="2023" name="Nat. Commun.">
        <title>Diploid and tetraploid genomes of Acorus and the evolution of monocots.</title>
        <authorList>
            <person name="Ma L."/>
            <person name="Liu K.W."/>
            <person name="Li Z."/>
            <person name="Hsiao Y.Y."/>
            <person name="Qi Y."/>
            <person name="Fu T."/>
            <person name="Tang G.D."/>
            <person name="Zhang D."/>
            <person name="Sun W.H."/>
            <person name="Liu D.K."/>
            <person name="Li Y."/>
            <person name="Chen G.Z."/>
            <person name="Liu X.D."/>
            <person name="Liao X.Y."/>
            <person name="Jiang Y.T."/>
            <person name="Yu X."/>
            <person name="Hao Y."/>
            <person name="Huang J."/>
            <person name="Zhao X.W."/>
            <person name="Ke S."/>
            <person name="Chen Y.Y."/>
            <person name="Wu W.L."/>
            <person name="Hsu J.L."/>
            <person name="Lin Y.F."/>
            <person name="Huang M.D."/>
            <person name="Li C.Y."/>
            <person name="Huang L."/>
            <person name="Wang Z.W."/>
            <person name="Zhao X."/>
            <person name="Zhong W.Y."/>
            <person name="Peng D.H."/>
            <person name="Ahmad S."/>
            <person name="Lan S."/>
            <person name="Zhang J.S."/>
            <person name="Tsai W.C."/>
            <person name="Van de Peer Y."/>
            <person name="Liu Z.J."/>
        </authorList>
    </citation>
    <scope>NUCLEOTIDE SEQUENCE</scope>
    <source>
        <strain evidence="4">CP</strain>
    </source>
</reference>
<feature type="coiled-coil region" evidence="1">
    <location>
        <begin position="182"/>
        <end position="216"/>
    </location>
</feature>
<feature type="coiled-coil region" evidence="1">
    <location>
        <begin position="441"/>
        <end position="500"/>
    </location>
</feature>
<keyword evidence="3" id="KW-1133">Transmembrane helix</keyword>
<feature type="compositionally biased region" description="Polar residues" evidence="2">
    <location>
        <begin position="33"/>
        <end position="42"/>
    </location>
</feature>
<feature type="transmembrane region" description="Helical" evidence="3">
    <location>
        <begin position="503"/>
        <end position="524"/>
    </location>
</feature>
<evidence type="ECO:0000256" key="2">
    <source>
        <dbReference type="SAM" id="MobiDB-lite"/>
    </source>
</evidence>
<comment type="caution">
    <text evidence="4">The sequence shown here is derived from an EMBL/GenBank/DDBJ whole genome shotgun (WGS) entry which is preliminary data.</text>
</comment>
<evidence type="ECO:0000313" key="5">
    <source>
        <dbReference type="Proteomes" id="UP001180020"/>
    </source>
</evidence>
<keyword evidence="3" id="KW-0472">Membrane</keyword>
<accession>A0AAV9EUH0</accession>
<feature type="compositionally biased region" description="Basic and acidic residues" evidence="2">
    <location>
        <begin position="1"/>
        <end position="22"/>
    </location>
</feature>
<feature type="coiled-coil region" evidence="1">
    <location>
        <begin position="62"/>
        <end position="89"/>
    </location>
</feature>
<dbReference type="Proteomes" id="UP001180020">
    <property type="component" value="Unassembled WGS sequence"/>
</dbReference>
<evidence type="ECO:0000256" key="1">
    <source>
        <dbReference type="SAM" id="Coils"/>
    </source>
</evidence>
<keyword evidence="3" id="KW-0812">Transmembrane</keyword>
<name>A0AAV9EUH0_ACOCL</name>
<evidence type="ECO:0000256" key="3">
    <source>
        <dbReference type="SAM" id="Phobius"/>
    </source>
</evidence>
<keyword evidence="5" id="KW-1185">Reference proteome</keyword>
<evidence type="ECO:0000313" key="4">
    <source>
        <dbReference type="EMBL" id="KAK1316977.1"/>
    </source>
</evidence>
<dbReference type="AlphaFoldDB" id="A0AAV9EUH0"/>
<organism evidence="4 5">
    <name type="scientific">Acorus calamus</name>
    <name type="common">Sweet flag</name>
    <dbReference type="NCBI Taxonomy" id="4465"/>
    <lineage>
        <taxon>Eukaryota</taxon>
        <taxon>Viridiplantae</taxon>
        <taxon>Streptophyta</taxon>
        <taxon>Embryophyta</taxon>
        <taxon>Tracheophyta</taxon>
        <taxon>Spermatophyta</taxon>
        <taxon>Magnoliopsida</taxon>
        <taxon>Liliopsida</taxon>
        <taxon>Acoraceae</taxon>
        <taxon>Acorus</taxon>
    </lineage>
</organism>
<proteinExistence type="predicted"/>
<gene>
    <name evidence="4" type="ORF">QJS10_CPA05g00555</name>
</gene>
<feature type="region of interest" description="Disordered" evidence="2">
    <location>
        <begin position="1"/>
        <end position="42"/>
    </location>
</feature>
<keyword evidence="1" id="KW-0175">Coiled coil</keyword>
<protein>
    <submittedName>
        <fullName evidence="4">Uncharacterized protein</fullName>
    </submittedName>
</protein>
<sequence length="529" mass="60614">MAKKKPQEAQRESHPSDQDQMAKKKVQPAQKESLPSNQEQISSLKTLNGLLLRETVEKREQVSSLTRSNDDLRAEVACSEAENRRLRSEWEAFEDRSTLSDLERKVILAFVSSHREQLEGLVKGKISLFEAEGACLREKLRRVMDEAVAKGSEIIELRRARSEDQVENGRLRMVIEGLEKSKSETEAVIEAFRRLLEESRKRFDDLVVEKSDVERDLHFALHERDLDRTVIGQYKESEIDLVTRLREVEGEVQALKSKLQSACDERDLNRTALDRLKEEAKNLSMELQKVDGEKEDVERARDRDVRKIFELESKLIDLENHLQNREKAIKSVMEEKALVKKRLTESVLSIENLKSGLGKAITDKEEIFKVNGRLTDDLRLQREELDAAIGLQSSLREDVNRLSRDIEQMKIDQDAKAVEMKDLISERDAIRVELQLKVAELGLLKSRFSEMEERRAEEKAEIETSLGEARWRIETVVREAEEKERVVEELKVALAAAEKGKGLWTLVSSVTTVFAAAASVAYVVKAQTE</sequence>
<feature type="coiled-coil region" evidence="1">
    <location>
        <begin position="245"/>
        <end position="335"/>
    </location>
</feature>
<reference evidence="4" key="2">
    <citation type="submission" date="2023-06" db="EMBL/GenBank/DDBJ databases">
        <authorList>
            <person name="Ma L."/>
            <person name="Liu K.-W."/>
            <person name="Li Z."/>
            <person name="Hsiao Y.-Y."/>
            <person name="Qi Y."/>
            <person name="Fu T."/>
            <person name="Tang G."/>
            <person name="Zhang D."/>
            <person name="Sun W.-H."/>
            <person name="Liu D.-K."/>
            <person name="Li Y."/>
            <person name="Chen G.-Z."/>
            <person name="Liu X.-D."/>
            <person name="Liao X.-Y."/>
            <person name="Jiang Y.-T."/>
            <person name="Yu X."/>
            <person name="Hao Y."/>
            <person name="Huang J."/>
            <person name="Zhao X.-W."/>
            <person name="Ke S."/>
            <person name="Chen Y.-Y."/>
            <person name="Wu W.-L."/>
            <person name="Hsu J.-L."/>
            <person name="Lin Y.-F."/>
            <person name="Huang M.-D."/>
            <person name="Li C.-Y."/>
            <person name="Huang L."/>
            <person name="Wang Z.-W."/>
            <person name="Zhao X."/>
            <person name="Zhong W.-Y."/>
            <person name="Peng D.-H."/>
            <person name="Ahmad S."/>
            <person name="Lan S."/>
            <person name="Zhang J.-S."/>
            <person name="Tsai W.-C."/>
            <person name="Van De Peer Y."/>
            <person name="Liu Z.-J."/>
        </authorList>
    </citation>
    <scope>NUCLEOTIDE SEQUENCE</scope>
    <source>
        <strain evidence="4">CP</strain>
        <tissue evidence="4">Leaves</tissue>
    </source>
</reference>